<organism evidence="1 2">
    <name type="scientific">Linum trigynum</name>
    <dbReference type="NCBI Taxonomy" id="586398"/>
    <lineage>
        <taxon>Eukaryota</taxon>
        <taxon>Viridiplantae</taxon>
        <taxon>Streptophyta</taxon>
        <taxon>Embryophyta</taxon>
        <taxon>Tracheophyta</taxon>
        <taxon>Spermatophyta</taxon>
        <taxon>Magnoliopsida</taxon>
        <taxon>eudicotyledons</taxon>
        <taxon>Gunneridae</taxon>
        <taxon>Pentapetalae</taxon>
        <taxon>rosids</taxon>
        <taxon>fabids</taxon>
        <taxon>Malpighiales</taxon>
        <taxon>Linaceae</taxon>
        <taxon>Linum</taxon>
    </lineage>
</organism>
<keyword evidence="2" id="KW-1185">Reference proteome</keyword>
<sequence length="85" mass="9068">MSYVGKLGFFVLFSRFFCFHKFYGSGDVDMQQHRFSGAGDTCDRLPVFGALVVDSSVANLVHSAASQLLPSVVCSAANLVKSAAS</sequence>
<name>A0AAV2FEZ6_9ROSI</name>
<dbReference type="AlphaFoldDB" id="A0AAV2FEZ6"/>
<protein>
    <recommendedName>
        <fullName evidence="3">Secreted protein</fullName>
    </recommendedName>
</protein>
<accession>A0AAV2FEZ6</accession>
<evidence type="ECO:0000313" key="2">
    <source>
        <dbReference type="Proteomes" id="UP001497516"/>
    </source>
</evidence>
<evidence type="ECO:0008006" key="3">
    <source>
        <dbReference type="Google" id="ProtNLM"/>
    </source>
</evidence>
<proteinExistence type="predicted"/>
<reference evidence="1 2" key="1">
    <citation type="submission" date="2024-04" db="EMBL/GenBank/DDBJ databases">
        <authorList>
            <person name="Fracassetti M."/>
        </authorList>
    </citation>
    <scope>NUCLEOTIDE SEQUENCE [LARGE SCALE GENOMIC DNA]</scope>
</reference>
<dbReference type="EMBL" id="OZ034819">
    <property type="protein sequence ID" value="CAL1396831.1"/>
    <property type="molecule type" value="Genomic_DNA"/>
</dbReference>
<gene>
    <name evidence="1" type="ORF">LTRI10_LOCUS37177</name>
</gene>
<evidence type="ECO:0000313" key="1">
    <source>
        <dbReference type="EMBL" id="CAL1396831.1"/>
    </source>
</evidence>
<dbReference type="Proteomes" id="UP001497516">
    <property type="component" value="Chromosome 6"/>
</dbReference>